<comment type="subcellular location">
    <subcellularLocation>
        <location evidence="1">Membrane</location>
        <topology evidence="1">Lipid-anchor</topology>
    </subcellularLocation>
</comment>
<dbReference type="NCBIfam" id="TIGR02887">
    <property type="entry name" value="spore_ger_x_C"/>
    <property type="match status" value="1"/>
</dbReference>
<dbReference type="GO" id="GO:0009847">
    <property type="term" value="P:spore germination"/>
    <property type="evidence" value="ECO:0007669"/>
    <property type="project" value="InterPro"/>
</dbReference>
<protein>
    <submittedName>
        <fullName evidence="10">Ger(X)C family spore germination protein</fullName>
    </submittedName>
</protein>
<evidence type="ECO:0000259" key="8">
    <source>
        <dbReference type="Pfam" id="PF05504"/>
    </source>
</evidence>
<dbReference type="GO" id="GO:0016020">
    <property type="term" value="C:membrane"/>
    <property type="evidence" value="ECO:0007669"/>
    <property type="project" value="UniProtKB-SubCell"/>
</dbReference>
<evidence type="ECO:0000256" key="2">
    <source>
        <dbReference type="ARBA" id="ARBA00007886"/>
    </source>
</evidence>
<name>A0A9D1TJN8_9BACI</name>
<proteinExistence type="inferred from homology"/>
<evidence type="ECO:0000256" key="5">
    <source>
        <dbReference type="ARBA" id="ARBA00023136"/>
    </source>
</evidence>
<sequence>MRSIVVSIILLLLLTGCWDQRLLKEHTLILSIGYDLTEDGKIEKTITFPDKSGGGGQVSMSTNTEIISVIANTVKDAETKTDEYSPEKFDRSKAKVILIGKDLAESGIFPTLDSVYRDLRAPLYASVAIVDGTAKDALEVEDTYSLLTSEFYSELLKTASNAGIIKDDNIQEICPVILSDGKDIAIPQIALMDNGKRAKITGSTLFNGDKSSGELSLDENIMLLTLMGVKNKNRKMNFLVDPDQERREKQYVNFSIRNEYQHVTWERTGDNDLTVTVKLSLQIEIDEYASDHLYDEDKAKYLVDAITKQSEKRAKKTIEKIQEANNDTLGIGEKIKAYDPQLWQKVNWKEMYP</sequence>
<comment type="similarity">
    <text evidence="2">Belongs to the GerABKC lipoprotein family.</text>
</comment>
<evidence type="ECO:0000256" key="1">
    <source>
        <dbReference type="ARBA" id="ARBA00004635"/>
    </source>
</evidence>
<dbReference type="PANTHER" id="PTHR35789:SF1">
    <property type="entry name" value="SPORE GERMINATION PROTEIN B3"/>
    <property type="match status" value="1"/>
</dbReference>
<comment type="caution">
    <text evidence="10">The sequence shown here is derived from an EMBL/GenBank/DDBJ whole genome shotgun (WGS) entry which is preliminary data.</text>
</comment>
<keyword evidence="4" id="KW-0732">Signal</keyword>
<evidence type="ECO:0000256" key="6">
    <source>
        <dbReference type="ARBA" id="ARBA00023139"/>
    </source>
</evidence>
<evidence type="ECO:0000256" key="3">
    <source>
        <dbReference type="ARBA" id="ARBA00022544"/>
    </source>
</evidence>
<dbReference type="EMBL" id="DXHX01000071">
    <property type="protein sequence ID" value="HIV74395.1"/>
    <property type="molecule type" value="Genomic_DNA"/>
</dbReference>
<dbReference type="Proteomes" id="UP000823937">
    <property type="component" value="Unassembled WGS sequence"/>
</dbReference>
<evidence type="ECO:0000313" key="11">
    <source>
        <dbReference type="Proteomes" id="UP000823937"/>
    </source>
</evidence>
<reference evidence="10" key="1">
    <citation type="journal article" date="2021" name="PeerJ">
        <title>Extensive microbial diversity within the chicken gut microbiome revealed by metagenomics and culture.</title>
        <authorList>
            <person name="Gilroy R."/>
            <person name="Ravi A."/>
            <person name="Getino M."/>
            <person name="Pursley I."/>
            <person name="Horton D.L."/>
            <person name="Alikhan N.F."/>
            <person name="Baker D."/>
            <person name="Gharbi K."/>
            <person name="Hall N."/>
            <person name="Watson M."/>
            <person name="Adriaenssens E.M."/>
            <person name="Foster-Nyarko E."/>
            <person name="Jarju S."/>
            <person name="Secka A."/>
            <person name="Antonio M."/>
            <person name="Oren A."/>
            <person name="Chaudhuri R.R."/>
            <person name="La Ragione R."/>
            <person name="Hildebrand F."/>
            <person name="Pallen M.J."/>
        </authorList>
    </citation>
    <scope>NUCLEOTIDE SEQUENCE</scope>
    <source>
        <strain evidence="10">CHK169-2315</strain>
    </source>
</reference>
<dbReference type="InterPro" id="IPR038501">
    <property type="entry name" value="Spore_GerAC_C_sf"/>
</dbReference>
<keyword evidence="5" id="KW-0472">Membrane</keyword>
<dbReference type="InterPro" id="IPR046953">
    <property type="entry name" value="Spore_GerAC-like_C"/>
</dbReference>
<evidence type="ECO:0000256" key="7">
    <source>
        <dbReference type="ARBA" id="ARBA00023288"/>
    </source>
</evidence>
<feature type="domain" description="Spore germination GerAC-like C-terminal" evidence="8">
    <location>
        <begin position="201"/>
        <end position="353"/>
    </location>
</feature>
<dbReference type="Pfam" id="PF05504">
    <property type="entry name" value="Spore_GerAC"/>
    <property type="match status" value="1"/>
</dbReference>
<keyword evidence="7" id="KW-0449">Lipoprotein</keyword>
<dbReference type="AlphaFoldDB" id="A0A9D1TJN8"/>
<feature type="domain" description="Spore germination protein N-terminal" evidence="9">
    <location>
        <begin position="19"/>
        <end position="190"/>
    </location>
</feature>
<accession>A0A9D1TJN8</accession>
<dbReference type="Gene3D" id="3.30.300.210">
    <property type="entry name" value="Nutrient germinant receptor protein C, domain 3"/>
    <property type="match status" value="1"/>
</dbReference>
<feature type="non-terminal residue" evidence="10">
    <location>
        <position position="353"/>
    </location>
</feature>
<organism evidence="10 11">
    <name type="scientific">Candidatus Pseudogracilibacillus intestinigallinarum</name>
    <dbReference type="NCBI Taxonomy" id="2838742"/>
    <lineage>
        <taxon>Bacteria</taxon>
        <taxon>Bacillati</taxon>
        <taxon>Bacillota</taxon>
        <taxon>Bacilli</taxon>
        <taxon>Bacillales</taxon>
        <taxon>Bacillaceae</taxon>
        <taxon>Pseudogracilibacillus</taxon>
    </lineage>
</organism>
<keyword evidence="3" id="KW-0309">Germination</keyword>
<dbReference type="Pfam" id="PF25198">
    <property type="entry name" value="Spore_GerAC_N"/>
    <property type="match status" value="1"/>
</dbReference>
<evidence type="ECO:0000256" key="4">
    <source>
        <dbReference type="ARBA" id="ARBA00022729"/>
    </source>
</evidence>
<evidence type="ECO:0000313" key="10">
    <source>
        <dbReference type="EMBL" id="HIV74395.1"/>
    </source>
</evidence>
<dbReference type="PROSITE" id="PS51257">
    <property type="entry name" value="PROKAR_LIPOPROTEIN"/>
    <property type="match status" value="1"/>
</dbReference>
<dbReference type="InterPro" id="IPR057336">
    <property type="entry name" value="GerAC_N"/>
</dbReference>
<evidence type="ECO:0000259" key="9">
    <source>
        <dbReference type="Pfam" id="PF25198"/>
    </source>
</evidence>
<reference evidence="10" key="2">
    <citation type="submission" date="2021-04" db="EMBL/GenBank/DDBJ databases">
        <authorList>
            <person name="Gilroy R."/>
        </authorList>
    </citation>
    <scope>NUCLEOTIDE SEQUENCE</scope>
    <source>
        <strain evidence="10">CHK169-2315</strain>
    </source>
</reference>
<dbReference type="PANTHER" id="PTHR35789">
    <property type="entry name" value="SPORE GERMINATION PROTEIN B3"/>
    <property type="match status" value="1"/>
</dbReference>
<dbReference type="InterPro" id="IPR008844">
    <property type="entry name" value="Spore_GerAC-like"/>
</dbReference>
<keyword evidence="6" id="KW-0564">Palmitate</keyword>
<gene>
    <name evidence="10" type="ORF">H9895_04850</name>
</gene>